<name>S0F9E5_9BACT</name>
<reference evidence="6 7" key="1">
    <citation type="submission" date="2008-12" db="EMBL/GenBank/DDBJ databases">
        <authorList>
            <person name="Fulton L."/>
            <person name="Clifton S."/>
            <person name="Fulton B."/>
            <person name="Xu J."/>
            <person name="Minx P."/>
            <person name="Pepin K.H."/>
            <person name="Johnson M."/>
            <person name="Bhonagiri V."/>
            <person name="Nash W.E."/>
            <person name="Mardis E.R."/>
            <person name="Wilson R.K."/>
        </authorList>
    </citation>
    <scope>NUCLEOTIDE SEQUENCE [LARGE SCALE GENOMIC DNA]</scope>
    <source>
        <strain evidence="6 7">DSM 18228</strain>
    </source>
</reference>
<feature type="domain" description="Core-binding (CB)" evidence="5">
    <location>
        <begin position="70"/>
        <end position="147"/>
    </location>
</feature>
<keyword evidence="2 4" id="KW-0238">DNA-binding</keyword>
<dbReference type="GO" id="GO:0015074">
    <property type="term" value="P:DNA integration"/>
    <property type="evidence" value="ECO:0007669"/>
    <property type="project" value="UniProtKB-KW"/>
</dbReference>
<dbReference type="Gene3D" id="1.10.443.10">
    <property type="entry name" value="Intergrase catalytic core"/>
    <property type="match status" value="1"/>
</dbReference>
<dbReference type="PROSITE" id="PS51900">
    <property type="entry name" value="CB"/>
    <property type="match status" value="1"/>
</dbReference>
<keyword evidence="1" id="KW-0229">DNA integration</keyword>
<evidence type="ECO:0000256" key="3">
    <source>
        <dbReference type="ARBA" id="ARBA00023172"/>
    </source>
</evidence>
<dbReference type="HOGENOM" id="CLU_033139_0_0_10"/>
<keyword evidence="3" id="KW-0233">DNA recombination</keyword>
<dbReference type="PANTHER" id="PTHR30349">
    <property type="entry name" value="PHAGE INTEGRASE-RELATED"/>
    <property type="match status" value="1"/>
</dbReference>
<dbReference type="STRING" id="547042.BACCOPRO_02211"/>
<protein>
    <submittedName>
        <fullName evidence="6">Site-specific recombinase, phage integrase family</fullName>
    </submittedName>
</protein>
<dbReference type="InterPro" id="IPR013762">
    <property type="entry name" value="Integrase-like_cat_sf"/>
</dbReference>
<evidence type="ECO:0000256" key="2">
    <source>
        <dbReference type="ARBA" id="ARBA00023125"/>
    </source>
</evidence>
<dbReference type="GO" id="GO:0003677">
    <property type="term" value="F:DNA binding"/>
    <property type="evidence" value="ECO:0007669"/>
    <property type="project" value="UniProtKB-UniRule"/>
</dbReference>
<evidence type="ECO:0000259" key="5">
    <source>
        <dbReference type="PROSITE" id="PS51900"/>
    </source>
</evidence>
<keyword evidence="7" id="KW-1185">Reference proteome</keyword>
<dbReference type="InterPro" id="IPR050090">
    <property type="entry name" value="Tyrosine_recombinase_XerCD"/>
</dbReference>
<dbReference type="InterPro" id="IPR025269">
    <property type="entry name" value="SAM-like_dom"/>
</dbReference>
<dbReference type="Pfam" id="PF13102">
    <property type="entry name" value="Phage_int_SAM_5"/>
    <property type="match status" value="1"/>
</dbReference>
<dbReference type="SUPFAM" id="SSF56349">
    <property type="entry name" value="DNA breaking-rejoining enzymes"/>
    <property type="match status" value="1"/>
</dbReference>
<comment type="caution">
    <text evidence="6">The sequence shown here is derived from an EMBL/GenBank/DDBJ whole genome shotgun (WGS) entry which is preliminary data.</text>
</comment>
<organism evidence="6 7">
    <name type="scientific">Phocaeicola coprophilus DSM 18228 = JCM 13818</name>
    <dbReference type="NCBI Taxonomy" id="547042"/>
    <lineage>
        <taxon>Bacteria</taxon>
        <taxon>Pseudomonadati</taxon>
        <taxon>Bacteroidota</taxon>
        <taxon>Bacteroidia</taxon>
        <taxon>Bacteroidales</taxon>
        <taxon>Bacteroidaceae</taxon>
        <taxon>Phocaeicola</taxon>
    </lineage>
</organism>
<dbReference type="InterPro" id="IPR010998">
    <property type="entry name" value="Integrase_recombinase_N"/>
</dbReference>
<dbReference type="AlphaFoldDB" id="S0F9E5"/>
<dbReference type="Proteomes" id="UP000014073">
    <property type="component" value="Unassembled WGS sequence"/>
</dbReference>
<gene>
    <name evidence="6" type="ORF">BACCOPRO_02211</name>
</gene>
<evidence type="ECO:0000313" key="6">
    <source>
        <dbReference type="EMBL" id="EEF76705.1"/>
    </source>
</evidence>
<dbReference type="GO" id="GO:0006310">
    <property type="term" value="P:DNA recombination"/>
    <property type="evidence" value="ECO:0007669"/>
    <property type="project" value="UniProtKB-KW"/>
</dbReference>
<evidence type="ECO:0000256" key="1">
    <source>
        <dbReference type="ARBA" id="ARBA00022908"/>
    </source>
</evidence>
<evidence type="ECO:0000256" key="4">
    <source>
        <dbReference type="PROSITE-ProRule" id="PRU01248"/>
    </source>
</evidence>
<dbReference type="InterPro" id="IPR044068">
    <property type="entry name" value="CB"/>
</dbReference>
<dbReference type="eggNOG" id="COG0582">
    <property type="taxonomic scope" value="Bacteria"/>
</dbReference>
<proteinExistence type="predicted"/>
<dbReference type="PANTHER" id="PTHR30349:SF64">
    <property type="entry name" value="PROPHAGE INTEGRASE INTD-RELATED"/>
    <property type="match status" value="1"/>
</dbReference>
<evidence type="ECO:0000313" key="7">
    <source>
        <dbReference type="Proteomes" id="UP000014073"/>
    </source>
</evidence>
<dbReference type="EMBL" id="ACBW01000149">
    <property type="protein sequence ID" value="EEF76705.1"/>
    <property type="molecule type" value="Genomic_DNA"/>
</dbReference>
<dbReference type="InterPro" id="IPR011010">
    <property type="entry name" value="DNA_brk_join_enz"/>
</dbReference>
<accession>S0F9E5</accession>
<sequence>MRTEQKGCYPCFDFAKLRFLSGTDFADYAISLPYSAKPTRKKVSKEIFIINLKNVFYMHKSGQKDFMVFMSSVIIRLRNMERMGTLHVYQSTQNRIADFMGDRSLSFEEINPLWLQAFQAYLLGRGLNWNTISTYMRVIRAVYYRAVDEGEAPFQPRLFRGVYTGTRVNVKRALSERTLRSLQTPISSSPDLDYTRCLFLLLFMLRGIPFVDIAYMRRCDLKESKLTYRRRKTGTWMNVHIEPEAERLIARLQNKNPNSFYLFPFVTAEGEEGYRQYGNALRRFNYQLKKLSRMVSGCPSLSSYSARHSWATVANYRNFQPELISNAMGHSSVKVTETYFMKHSDEKIDEMNRSILTYLFV</sequence>
<dbReference type="Gene3D" id="1.10.150.130">
    <property type="match status" value="1"/>
</dbReference>